<evidence type="ECO:0000313" key="2">
    <source>
        <dbReference type="EMBL" id="MFD1048316.1"/>
    </source>
</evidence>
<sequence length="109" mass="12068">VQKLADAGVIQIVAVTDPMQVGLFRQAMIAINVEGPLEPVADALAEMDRIDYVVVCAGRFDILCEVICEDDASLLDLISTKIRAIPGVRYAETLVYLKLRKQSYQWGTR</sequence>
<dbReference type="PANTHER" id="PTHR30154">
    <property type="entry name" value="LEUCINE-RESPONSIVE REGULATORY PROTEIN"/>
    <property type="match status" value="1"/>
</dbReference>
<dbReference type="EMBL" id="JBHTIS010001521">
    <property type="protein sequence ID" value="MFD1048316.1"/>
    <property type="molecule type" value="Genomic_DNA"/>
</dbReference>
<dbReference type="InterPro" id="IPR011008">
    <property type="entry name" value="Dimeric_a/b-barrel"/>
</dbReference>
<feature type="non-terminal residue" evidence="2">
    <location>
        <position position="1"/>
    </location>
</feature>
<name>A0ABW3MC21_9PSEU</name>
<dbReference type="Pfam" id="PF22482">
    <property type="entry name" value="AsnC_trans_reg_3"/>
    <property type="match status" value="1"/>
</dbReference>
<protein>
    <submittedName>
        <fullName evidence="2">Lrp/AsnC family transcriptional regulator</fullName>
    </submittedName>
</protein>
<comment type="caution">
    <text evidence="2">The sequence shown here is derived from an EMBL/GenBank/DDBJ whole genome shotgun (WGS) entry which is preliminary data.</text>
</comment>
<evidence type="ECO:0000259" key="1">
    <source>
        <dbReference type="Pfam" id="PF22482"/>
    </source>
</evidence>
<keyword evidence="3" id="KW-1185">Reference proteome</keyword>
<dbReference type="Proteomes" id="UP001597045">
    <property type="component" value="Unassembled WGS sequence"/>
</dbReference>
<organism evidence="2 3">
    <name type="scientific">Kibdelosporangium lantanae</name>
    <dbReference type="NCBI Taxonomy" id="1497396"/>
    <lineage>
        <taxon>Bacteria</taxon>
        <taxon>Bacillati</taxon>
        <taxon>Actinomycetota</taxon>
        <taxon>Actinomycetes</taxon>
        <taxon>Pseudonocardiales</taxon>
        <taxon>Pseudonocardiaceae</taxon>
        <taxon>Kibdelosporangium</taxon>
    </lineage>
</organism>
<proteinExistence type="predicted"/>
<dbReference type="SUPFAM" id="SSF54909">
    <property type="entry name" value="Dimeric alpha+beta barrel"/>
    <property type="match status" value="1"/>
</dbReference>
<dbReference type="PANTHER" id="PTHR30154:SF34">
    <property type="entry name" value="TRANSCRIPTIONAL REGULATOR AZLB"/>
    <property type="match status" value="1"/>
</dbReference>
<reference evidence="3" key="1">
    <citation type="journal article" date="2019" name="Int. J. Syst. Evol. Microbiol.">
        <title>The Global Catalogue of Microorganisms (GCM) 10K type strain sequencing project: providing services to taxonomists for standard genome sequencing and annotation.</title>
        <authorList>
            <consortium name="The Broad Institute Genomics Platform"/>
            <consortium name="The Broad Institute Genome Sequencing Center for Infectious Disease"/>
            <person name="Wu L."/>
            <person name="Ma J."/>
        </authorList>
    </citation>
    <scope>NUCLEOTIDE SEQUENCE [LARGE SCALE GENOMIC DNA]</scope>
    <source>
        <strain evidence="3">JCM 31486</strain>
    </source>
</reference>
<gene>
    <name evidence="2" type="ORF">ACFQ1S_23650</name>
</gene>
<evidence type="ECO:0000313" key="3">
    <source>
        <dbReference type="Proteomes" id="UP001597045"/>
    </source>
</evidence>
<feature type="domain" description="Transcriptional regulatory protein PF0864-like C-terminal" evidence="1">
    <location>
        <begin position="25"/>
        <end position="108"/>
    </location>
</feature>
<accession>A0ABW3MC21</accession>
<dbReference type="Gene3D" id="3.30.70.920">
    <property type="match status" value="1"/>
</dbReference>
<dbReference type="InterPro" id="IPR054609">
    <property type="entry name" value="PF0864-like_C"/>
</dbReference>